<proteinExistence type="predicted"/>
<dbReference type="InterPro" id="IPR014729">
    <property type="entry name" value="Rossmann-like_a/b/a_fold"/>
</dbReference>
<evidence type="ECO:0000313" key="12">
    <source>
        <dbReference type="EMBL" id="WXL28247.1"/>
    </source>
</evidence>
<evidence type="ECO:0000259" key="11">
    <source>
        <dbReference type="Pfam" id="PF06574"/>
    </source>
</evidence>
<keyword evidence="4" id="KW-0288">FMN</keyword>
<accession>A0ABZ2RMN3</accession>
<dbReference type="EMBL" id="CP148066">
    <property type="protein sequence ID" value="WXL28247.1"/>
    <property type="molecule type" value="Genomic_DNA"/>
</dbReference>
<comment type="pathway">
    <text evidence="1">Cofactor biosynthesis; FAD biosynthesis; FAD from FMN: step 1/1.</text>
</comment>
<evidence type="ECO:0000256" key="5">
    <source>
        <dbReference type="ARBA" id="ARBA00022679"/>
    </source>
</evidence>
<evidence type="ECO:0000256" key="1">
    <source>
        <dbReference type="ARBA" id="ARBA00004726"/>
    </source>
</evidence>
<keyword evidence="13" id="KW-1185">Reference proteome</keyword>
<evidence type="ECO:0000256" key="6">
    <source>
        <dbReference type="ARBA" id="ARBA00022695"/>
    </source>
</evidence>
<dbReference type="SUPFAM" id="SSF52374">
    <property type="entry name" value="Nucleotidylyl transferase"/>
    <property type="match status" value="1"/>
</dbReference>
<evidence type="ECO:0000256" key="7">
    <source>
        <dbReference type="ARBA" id="ARBA00022741"/>
    </source>
</evidence>
<gene>
    <name evidence="12" type="ORF">WG616_02645</name>
</gene>
<evidence type="ECO:0000256" key="3">
    <source>
        <dbReference type="ARBA" id="ARBA00022630"/>
    </source>
</evidence>
<evidence type="ECO:0000256" key="9">
    <source>
        <dbReference type="ARBA" id="ARBA00022840"/>
    </source>
</evidence>
<sequence>MDVYKWPLNREQKPTILVLGAFESLHIGHYGLFKQALNIKKSNEGFVLSSLLFDQKKLNSKKPFQLKTRIYTLDSLGVDETFIVEFNDDFKNQSPINFIEKLKAIGVQKIVVGEDFRFGFNRQGTVENLKKHFDVTVIEIKKISDYKISTTIVKELIKEGKINTLNNTLIDKYAFICELKDYQFDFPDSLIKLPSGIYFANVVIKNIEYHAIVLLGYESPNKIVFLDLDDDIIYESEAFVEILAQQRLINHIAEDKIFKVDTKEAFAFFTK</sequence>
<keyword evidence="3" id="KW-0285">Flavoprotein</keyword>
<evidence type="ECO:0000256" key="4">
    <source>
        <dbReference type="ARBA" id="ARBA00022643"/>
    </source>
</evidence>
<dbReference type="NCBIfam" id="NF045965">
    <property type="entry name" value="RibF_rel"/>
    <property type="match status" value="1"/>
</dbReference>
<keyword evidence="9" id="KW-0067">ATP-binding</keyword>
<comment type="catalytic activity">
    <reaction evidence="10">
        <text>FMN + ATP + H(+) = FAD + diphosphate</text>
        <dbReference type="Rhea" id="RHEA:17237"/>
        <dbReference type="ChEBI" id="CHEBI:15378"/>
        <dbReference type="ChEBI" id="CHEBI:30616"/>
        <dbReference type="ChEBI" id="CHEBI:33019"/>
        <dbReference type="ChEBI" id="CHEBI:57692"/>
        <dbReference type="ChEBI" id="CHEBI:58210"/>
        <dbReference type="EC" id="2.7.7.2"/>
    </reaction>
</comment>
<evidence type="ECO:0000256" key="10">
    <source>
        <dbReference type="ARBA" id="ARBA00049494"/>
    </source>
</evidence>
<feature type="domain" description="FAD synthetase" evidence="11">
    <location>
        <begin position="10"/>
        <end position="151"/>
    </location>
</feature>
<keyword evidence="7" id="KW-0547">Nucleotide-binding</keyword>
<evidence type="ECO:0000313" key="13">
    <source>
        <dbReference type="Proteomes" id="UP001460679"/>
    </source>
</evidence>
<dbReference type="EC" id="2.7.7.2" evidence="2"/>
<reference evidence="12" key="1">
    <citation type="submission" date="2024-03" db="EMBL/GenBank/DDBJ databases">
        <title>Complete genome sequence of Mycoplasma gypis type strain B1/T1.</title>
        <authorList>
            <person name="Spergser J."/>
        </authorList>
    </citation>
    <scope>NUCLEOTIDE SEQUENCE [LARGE SCALE GENOMIC DNA]</scope>
    <source>
        <strain evidence="12">B1/T1</strain>
    </source>
</reference>
<dbReference type="InterPro" id="IPR015864">
    <property type="entry name" value="FAD_synthase"/>
</dbReference>
<protein>
    <recommendedName>
        <fullName evidence="2">FAD synthase</fullName>
        <ecNumber evidence="2">2.7.7.2</ecNumber>
    </recommendedName>
</protein>
<dbReference type="Gene3D" id="3.40.50.620">
    <property type="entry name" value="HUPs"/>
    <property type="match status" value="1"/>
</dbReference>
<dbReference type="RefSeq" id="WP_205498201.1">
    <property type="nucleotide sequence ID" value="NZ_CP148066.1"/>
</dbReference>
<evidence type="ECO:0000256" key="8">
    <source>
        <dbReference type="ARBA" id="ARBA00022827"/>
    </source>
</evidence>
<evidence type="ECO:0000256" key="2">
    <source>
        <dbReference type="ARBA" id="ARBA00012393"/>
    </source>
</evidence>
<dbReference type="NCBIfam" id="NF005518">
    <property type="entry name" value="PRK07143.1"/>
    <property type="match status" value="1"/>
</dbReference>
<dbReference type="Proteomes" id="UP001460679">
    <property type="component" value="Chromosome"/>
</dbReference>
<organism evidence="12 13">
    <name type="scientific">[Mycoplasma] gypis</name>
    <dbReference type="NCBI Taxonomy" id="92404"/>
    <lineage>
        <taxon>Bacteria</taxon>
        <taxon>Bacillati</taxon>
        <taxon>Mycoplasmatota</taxon>
        <taxon>Mycoplasmoidales</taxon>
        <taxon>Metamycoplasmataceae</taxon>
        <taxon>Metamycoplasma</taxon>
    </lineage>
</organism>
<keyword evidence="8" id="KW-0274">FAD</keyword>
<keyword evidence="5" id="KW-0808">Transferase</keyword>
<dbReference type="Pfam" id="PF06574">
    <property type="entry name" value="FAD_syn"/>
    <property type="match status" value="1"/>
</dbReference>
<name>A0ABZ2RMN3_9BACT</name>
<keyword evidence="6" id="KW-0548">Nucleotidyltransferase</keyword>